<accession>B6IL51</accession>
<organism evidence="1 2">
    <name type="scientific">Caenorhabditis briggsae</name>
    <dbReference type="NCBI Taxonomy" id="6238"/>
    <lineage>
        <taxon>Eukaryota</taxon>
        <taxon>Metazoa</taxon>
        <taxon>Ecdysozoa</taxon>
        <taxon>Nematoda</taxon>
        <taxon>Chromadorea</taxon>
        <taxon>Rhabditida</taxon>
        <taxon>Rhabditina</taxon>
        <taxon>Rhabditomorpha</taxon>
        <taxon>Rhabditoidea</taxon>
        <taxon>Rhabditidae</taxon>
        <taxon>Peloderinae</taxon>
        <taxon>Caenorhabditis</taxon>
    </lineage>
</organism>
<gene>
    <name evidence="1 3" type="ORF">CBG27141</name>
    <name evidence="1" type="ORF">CBG_27141</name>
</gene>
<protein>
    <submittedName>
        <fullName evidence="1">Protein CBG27141</fullName>
    </submittedName>
</protein>
<proteinExistence type="predicted"/>
<dbReference type="CTD" id="68918599"/>
<dbReference type="WormBase" id="CBG27141">
    <property type="protein sequence ID" value="CBP40503"/>
    <property type="gene ID" value="WBGene00088555"/>
</dbReference>
<sequence>MLQKSLLELVYTYVVVAGRGTGDPQTLDDFNPFASFGGCFYSQFQCRFVDIMFSSHKYASWYGLFKHVGECFF</sequence>
<dbReference type="GeneID" id="68918599"/>
<dbReference type="InParanoid" id="B6IL51"/>
<keyword evidence="2" id="KW-1185">Reference proteome</keyword>
<evidence type="ECO:0000313" key="1">
    <source>
        <dbReference type="EMBL" id="CAS00604.1"/>
    </source>
</evidence>
<dbReference type="HOGENOM" id="CLU_2707020_0_0_1"/>
<dbReference type="eggNOG" id="ENOG502T3JA">
    <property type="taxonomic scope" value="Eukaryota"/>
</dbReference>
<dbReference type="Proteomes" id="UP000008549">
    <property type="component" value="Unassembled WGS sequence"/>
</dbReference>
<evidence type="ECO:0000313" key="2">
    <source>
        <dbReference type="Proteomes" id="UP000008549"/>
    </source>
</evidence>
<reference evidence="1 2" key="1">
    <citation type="journal article" date="2003" name="PLoS Biol.">
        <title>The genome sequence of Caenorhabditis briggsae: a platform for comparative genomics.</title>
        <authorList>
            <person name="Stein L.D."/>
            <person name="Bao Z."/>
            <person name="Blasiar D."/>
            <person name="Blumenthal T."/>
            <person name="Brent M.R."/>
            <person name="Chen N."/>
            <person name="Chinwalla A."/>
            <person name="Clarke L."/>
            <person name="Clee C."/>
            <person name="Coghlan A."/>
            <person name="Coulson A."/>
            <person name="D'Eustachio P."/>
            <person name="Fitch D.H."/>
            <person name="Fulton L.A."/>
            <person name="Fulton R.E."/>
            <person name="Griffiths-Jones S."/>
            <person name="Harris T.W."/>
            <person name="Hillier L.W."/>
            <person name="Kamath R."/>
            <person name="Kuwabara P.E."/>
            <person name="Mardis E.R."/>
            <person name="Marra M.A."/>
            <person name="Miner T.L."/>
            <person name="Minx P."/>
            <person name="Mullikin J.C."/>
            <person name="Plumb R.W."/>
            <person name="Rogers J."/>
            <person name="Schein J.E."/>
            <person name="Sohrmann M."/>
            <person name="Spieth J."/>
            <person name="Stajich J.E."/>
            <person name="Wei C."/>
            <person name="Willey D."/>
            <person name="Wilson R.K."/>
            <person name="Durbin R."/>
            <person name="Waterston R.H."/>
        </authorList>
    </citation>
    <scope>NUCLEOTIDE SEQUENCE [LARGE SCALE GENOMIC DNA]</scope>
    <source>
        <strain evidence="1 2">AF16</strain>
    </source>
</reference>
<name>B6IL51_CAEBR</name>
<reference evidence="1 2" key="2">
    <citation type="journal article" date="2011" name="PLoS Genet.">
        <title>Caenorhabditis briggsae recombinant inbred line genotypes reveal inter-strain incompatibility and the evolution of recombination.</title>
        <authorList>
            <person name="Ross J.A."/>
            <person name="Koboldt D.C."/>
            <person name="Staisch J.E."/>
            <person name="Chamberlin H.M."/>
            <person name="Gupta B.P."/>
            <person name="Miller R.D."/>
            <person name="Baird S.E."/>
            <person name="Haag E.S."/>
        </authorList>
    </citation>
    <scope>NUCLEOTIDE SEQUENCE [LARGE SCALE GENOMIC DNA]</scope>
    <source>
        <strain evidence="1 2">AF16</strain>
    </source>
</reference>
<dbReference type="RefSeq" id="XP_045100163.1">
    <property type="nucleotide sequence ID" value="XM_045237805.1"/>
</dbReference>
<dbReference type="EMBL" id="HE601047">
    <property type="protein sequence ID" value="CAS00604.1"/>
    <property type="molecule type" value="Genomic_DNA"/>
</dbReference>
<evidence type="ECO:0000313" key="3">
    <source>
        <dbReference type="WormBase" id="CBG27141"/>
    </source>
</evidence>
<dbReference type="KEGG" id="cbr:CBG_27141"/>
<dbReference type="AlphaFoldDB" id="B6IL51"/>